<gene>
    <name evidence="7" type="ORF">SAMN04488036_104109</name>
</gene>
<feature type="transmembrane region" description="Helical" evidence="6">
    <location>
        <begin position="283"/>
        <end position="304"/>
    </location>
</feature>
<evidence type="ECO:0000256" key="2">
    <source>
        <dbReference type="ARBA" id="ARBA00022475"/>
    </source>
</evidence>
<evidence type="ECO:0000256" key="5">
    <source>
        <dbReference type="ARBA" id="ARBA00023136"/>
    </source>
</evidence>
<dbReference type="InterPro" id="IPR005495">
    <property type="entry name" value="LptG/LptF_permease"/>
</dbReference>
<evidence type="ECO:0000256" key="4">
    <source>
        <dbReference type="ARBA" id="ARBA00022989"/>
    </source>
</evidence>
<evidence type="ECO:0000313" key="7">
    <source>
        <dbReference type="EMBL" id="SFL02103.1"/>
    </source>
</evidence>
<sequence>MSVFRPFLRQPVRRIIGWPILWRLLLIIVGVQAIFLAEEFTGLLQTALRFDGSAGVVAKMLMFRMPEIFDLALAFGLLIAVYFAVGEARDNGELVVLATAGIPWWRVVTLVLGIGFLGGVLSLGNAGYVLPLSDYAERVTIAELRKDYVLRRIQSAGTRTAHQTIKDTTFIATPPDGTDPDRNGNLFVYQPDIGGFWRAATSRNWRVVDDGEDRHIVKLEDLVTHEVRRADTPTPPFMNRYAVNAAEFAFNMSDVAPDVDRTRGDAEKLLLVRQDGSKRIADIATRALMVPLAGLLALAALVAGRKGLARVVSLPLAAVVMMAVDVTSSATVNGWVGALSPMLTTTLALSLYLGPPLIFLSWRAEDLMTPDRSAA</sequence>
<evidence type="ECO:0000256" key="6">
    <source>
        <dbReference type="SAM" id="Phobius"/>
    </source>
</evidence>
<feature type="transmembrane region" description="Helical" evidence="6">
    <location>
        <begin position="316"/>
        <end position="336"/>
    </location>
</feature>
<dbReference type="EMBL" id="FOSZ01000004">
    <property type="protein sequence ID" value="SFL02103.1"/>
    <property type="molecule type" value="Genomic_DNA"/>
</dbReference>
<dbReference type="RefSeq" id="WP_093323754.1">
    <property type="nucleotide sequence ID" value="NZ_FOSZ01000004.1"/>
</dbReference>
<reference evidence="8" key="1">
    <citation type="submission" date="2016-10" db="EMBL/GenBank/DDBJ databases">
        <authorList>
            <person name="Varghese N."/>
            <person name="Submissions S."/>
        </authorList>
    </citation>
    <scope>NUCLEOTIDE SEQUENCE [LARGE SCALE GENOMIC DNA]</scope>
    <source>
        <strain evidence="8">DSM 28453</strain>
    </source>
</reference>
<dbReference type="STRING" id="1280847.SAMN04488036_104109"/>
<accession>A0A1I4EA03</accession>
<organism evidence="7 8">
    <name type="scientific">Shimia haliotis</name>
    <dbReference type="NCBI Taxonomy" id="1280847"/>
    <lineage>
        <taxon>Bacteria</taxon>
        <taxon>Pseudomonadati</taxon>
        <taxon>Pseudomonadota</taxon>
        <taxon>Alphaproteobacteria</taxon>
        <taxon>Rhodobacterales</taxon>
        <taxon>Roseobacteraceae</taxon>
    </lineage>
</organism>
<dbReference type="Pfam" id="PF03739">
    <property type="entry name" value="LptF_LptG"/>
    <property type="match status" value="1"/>
</dbReference>
<evidence type="ECO:0000256" key="1">
    <source>
        <dbReference type="ARBA" id="ARBA00004651"/>
    </source>
</evidence>
<keyword evidence="2" id="KW-1003">Cell membrane</keyword>
<keyword evidence="8" id="KW-1185">Reference proteome</keyword>
<keyword evidence="4 6" id="KW-1133">Transmembrane helix</keyword>
<feature type="transmembrane region" description="Helical" evidence="6">
    <location>
        <begin position="20"/>
        <end position="37"/>
    </location>
</feature>
<evidence type="ECO:0000256" key="3">
    <source>
        <dbReference type="ARBA" id="ARBA00022692"/>
    </source>
</evidence>
<dbReference type="AlphaFoldDB" id="A0A1I4EA03"/>
<dbReference type="Proteomes" id="UP000198851">
    <property type="component" value="Unassembled WGS sequence"/>
</dbReference>
<keyword evidence="5 6" id="KW-0472">Membrane</keyword>
<dbReference type="OrthoDB" id="7844164at2"/>
<proteinExistence type="predicted"/>
<feature type="transmembrane region" description="Helical" evidence="6">
    <location>
        <begin position="105"/>
        <end position="130"/>
    </location>
</feature>
<comment type="subcellular location">
    <subcellularLocation>
        <location evidence="1">Cell membrane</location>
        <topology evidence="1">Multi-pass membrane protein</topology>
    </subcellularLocation>
</comment>
<feature type="transmembrane region" description="Helical" evidence="6">
    <location>
        <begin position="343"/>
        <end position="362"/>
    </location>
</feature>
<feature type="transmembrane region" description="Helical" evidence="6">
    <location>
        <begin position="68"/>
        <end position="85"/>
    </location>
</feature>
<evidence type="ECO:0000313" key="8">
    <source>
        <dbReference type="Proteomes" id="UP000198851"/>
    </source>
</evidence>
<dbReference type="GO" id="GO:0005886">
    <property type="term" value="C:plasma membrane"/>
    <property type="evidence" value="ECO:0007669"/>
    <property type="project" value="UniProtKB-SubCell"/>
</dbReference>
<keyword evidence="3 6" id="KW-0812">Transmembrane</keyword>
<name>A0A1I4EA03_9RHOB</name>
<protein>
    <submittedName>
        <fullName evidence="7">Lipopolysaccharide export LptBFGC system, permease protein LptF</fullName>
    </submittedName>
</protein>